<protein>
    <recommendedName>
        <fullName evidence="4">Lipoprotein</fullName>
    </recommendedName>
</protein>
<comment type="caution">
    <text evidence="2">The sequence shown here is derived from an EMBL/GenBank/DDBJ whole genome shotgun (WGS) entry which is preliminary data.</text>
</comment>
<name>A0A6P0URQ2_9FLAO</name>
<gene>
    <name evidence="2" type="ORF">GWK08_08855</name>
</gene>
<dbReference type="AlphaFoldDB" id="A0A6P0URQ2"/>
<dbReference type="Proteomes" id="UP000468581">
    <property type="component" value="Unassembled WGS sequence"/>
</dbReference>
<reference evidence="2 3" key="1">
    <citation type="submission" date="2020-01" db="EMBL/GenBank/DDBJ databases">
        <title>Leptobacterium flavescens.</title>
        <authorList>
            <person name="Wang G."/>
        </authorList>
    </citation>
    <scope>NUCLEOTIDE SEQUENCE [LARGE SCALE GENOMIC DNA]</scope>
    <source>
        <strain evidence="2 3">KCTC 22160</strain>
    </source>
</reference>
<keyword evidence="3" id="KW-1185">Reference proteome</keyword>
<sequence length="137" mass="15782">MKKISVLLLVIMCLFSCAEKTEAEKKAEKIAFEIETSQKYPSTFLEVEGTYRKRILHDGYEINMDIKNTSEYTDYKDIEIQVSYISKTNTTIKTELTTIYEVLKKNSTIKSTIKPKFEHPDVKTLNIRATGATPIFN</sequence>
<feature type="signal peptide" evidence="1">
    <location>
        <begin position="1"/>
        <end position="18"/>
    </location>
</feature>
<keyword evidence="1" id="KW-0732">Signal</keyword>
<dbReference type="RefSeq" id="WP_163606579.1">
    <property type="nucleotide sequence ID" value="NZ_JAABOO010000002.1"/>
</dbReference>
<evidence type="ECO:0000256" key="1">
    <source>
        <dbReference type="SAM" id="SignalP"/>
    </source>
</evidence>
<evidence type="ECO:0000313" key="2">
    <source>
        <dbReference type="EMBL" id="NER13543.1"/>
    </source>
</evidence>
<feature type="chain" id="PRO_5026949653" description="Lipoprotein" evidence="1">
    <location>
        <begin position="19"/>
        <end position="137"/>
    </location>
</feature>
<evidence type="ECO:0000313" key="3">
    <source>
        <dbReference type="Proteomes" id="UP000468581"/>
    </source>
</evidence>
<accession>A0A6P0URQ2</accession>
<dbReference type="EMBL" id="JAABOO010000002">
    <property type="protein sequence ID" value="NER13543.1"/>
    <property type="molecule type" value="Genomic_DNA"/>
</dbReference>
<evidence type="ECO:0008006" key="4">
    <source>
        <dbReference type="Google" id="ProtNLM"/>
    </source>
</evidence>
<proteinExistence type="predicted"/>
<organism evidence="2 3">
    <name type="scientific">Leptobacterium flavescens</name>
    <dbReference type="NCBI Taxonomy" id="472055"/>
    <lineage>
        <taxon>Bacteria</taxon>
        <taxon>Pseudomonadati</taxon>
        <taxon>Bacteroidota</taxon>
        <taxon>Flavobacteriia</taxon>
        <taxon>Flavobacteriales</taxon>
        <taxon>Flavobacteriaceae</taxon>
        <taxon>Leptobacterium</taxon>
    </lineage>
</organism>